<feature type="compositionally biased region" description="Basic residues" evidence="3">
    <location>
        <begin position="262"/>
        <end position="276"/>
    </location>
</feature>
<dbReference type="Pfam" id="PF01183">
    <property type="entry name" value="Glyco_hydro_25"/>
    <property type="match status" value="1"/>
</dbReference>
<dbReference type="InterPro" id="IPR002053">
    <property type="entry name" value="Glyco_hydro_25"/>
</dbReference>
<feature type="region of interest" description="Disordered" evidence="3">
    <location>
        <begin position="214"/>
        <end position="276"/>
    </location>
</feature>
<dbReference type="InterPro" id="IPR025987">
    <property type="entry name" value="GW_dom"/>
</dbReference>
<evidence type="ECO:0000313" key="5">
    <source>
        <dbReference type="EMBL" id="GAA6114300.1"/>
    </source>
</evidence>
<dbReference type="PANTHER" id="PTHR34135:SF1">
    <property type="entry name" value="GLYCOSYL HYDROLASE FAMILY 25"/>
    <property type="match status" value="1"/>
</dbReference>
<keyword evidence="2" id="KW-0732">Signal</keyword>
<feature type="domain" description="GW" evidence="4">
    <location>
        <begin position="374"/>
        <end position="439"/>
    </location>
</feature>
<organism evidence="5 6">
    <name type="scientific">Apilactobacillus apinorum</name>
    <dbReference type="NCBI Taxonomy" id="1218495"/>
    <lineage>
        <taxon>Bacteria</taxon>
        <taxon>Bacillati</taxon>
        <taxon>Bacillota</taxon>
        <taxon>Bacilli</taxon>
        <taxon>Lactobacillales</taxon>
        <taxon>Lactobacillaceae</taxon>
        <taxon>Apilactobacillus</taxon>
    </lineage>
</organism>
<dbReference type="Pfam" id="PF13457">
    <property type="entry name" value="GW"/>
    <property type="match status" value="2"/>
</dbReference>
<sequence length="444" mass="49696">MADAASASSANSTNTVYDISEWQGQMTDAQAQQLKNEVPFLILRVQYGSAYADKTFQNNRDLMNKYGIPYGVYSFSQYENPQDAAYEAKVLYSRAPNALFYVNDYEDQTVTSGGTNESTVAWLNALRPLVGGRKILLYSDANFMVKHSAYAVSSYDGYWIAAYQNNEPVREHVLWQFTSKFYSKALGQSLDANLLTSQSVNWFIGDTYDVNNPSPVPTITAPTTNQSNQASNNANQGQQKAQSGANDSKNSSAANTNNPIVPKKKTTKKKKTTAKKKKVVKKVVNYTIVNKKMMIKAGSGLEIYNHVPGDTKYSGKIGVNHHAKNYANKEVTINSLAKNVVTGNTYYRIYYKGRAMGWISTTGVQAKPSIQYSKYNLTKIVRLHPKVNFYSSVGGKQMTKYGQSYANTPVVIKQRAKRLGDKHYYYKAYYNGKYLGWAYASMFK</sequence>
<comment type="similarity">
    <text evidence="1">Belongs to the glycosyl hydrolase 25 family.</text>
</comment>
<name>A0ABP9ZHN3_9LACO</name>
<dbReference type="InterPro" id="IPR038200">
    <property type="entry name" value="GW_dom_sf"/>
</dbReference>
<evidence type="ECO:0000256" key="1">
    <source>
        <dbReference type="ARBA" id="ARBA00010646"/>
    </source>
</evidence>
<evidence type="ECO:0000313" key="6">
    <source>
        <dbReference type="Proteomes" id="UP001438112"/>
    </source>
</evidence>
<dbReference type="EMBL" id="BAABVV010000033">
    <property type="protein sequence ID" value="GAA6114300.1"/>
    <property type="molecule type" value="Genomic_DNA"/>
</dbReference>
<evidence type="ECO:0000259" key="4">
    <source>
        <dbReference type="Pfam" id="PF13457"/>
    </source>
</evidence>
<evidence type="ECO:0000256" key="2">
    <source>
        <dbReference type="ARBA" id="ARBA00022729"/>
    </source>
</evidence>
<dbReference type="Proteomes" id="UP001438112">
    <property type="component" value="Unassembled WGS sequence"/>
</dbReference>
<dbReference type="Gene3D" id="3.20.20.80">
    <property type="entry name" value="Glycosidases"/>
    <property type="match status" value="1"/>
</dbReference>
<evidence type="ECO:0000256" key="3">
    <source>
        <dbReference type="SAM" id="MobiDB-lite"/>
    </source>
</evidence>
<dbReference type="SUPFAM" id="SSF51445">
    <property type="entry name" value="(Trans)glycosidases"/>
    <property type="match status" value="1"/>
</dbReference>
<dbReference type="PROSITE" id="PS51904">
    <property type="entry name" value="GLYCOSYL_HYDROL_F25_2"/>
    <property type="match status" value="1"/>
</dbReference>
<keyword evidence="6" id="KW-1185">Reference proteome</keyword>
<feature type="compositionally biased region" description="Low complexity" evidence="3">
    <location>
        <begin position="225"/>
        <end position="246"/>
    </location>
</feature>
<protein>
    <recommendedName>
        <fullName evidence="4">GW domain-containing protein</fullName>
    </recommendedName>
</protein>
<feature type="domain" description="GW" evidence="4">
    <location>
        <begin position="288"/>
        <end position="364"/>
    </location>
</feature>
<dbReference type="PANTHER" id="PTHR34135">
    <property type="entry name" value="LYSOZYME"/>
    <property type="match status" value="1"/>
</dbReference>
<dbReference type="InterPro" id="IPR017853">
    <property type="entry name" value="GH"/>
</dbReference>
<reference evidence="5 6" key="1">
    <citation type="submission" date="2024-03" db="EMBL/GenBank/DDBJ databases">
        <title>Inconsistent identification of Apilactobacillus kunkeei-related strains obtained by well-developed overall genome related indices.</title>
        <authorList>
            <person name="Maeno S."/>
            <person name="Endo A."/>
        </authorList>
    </citation>
    <scope>NUCLEOTIDE SEQUENCE [LARGE SCALE GENOMIC DNA]</scope>
    <source>
        <strain evidence="5 6">20H-10</strain>
    </source>
</reference>
<accession>A0ABP9ZHN3</accession>
<proteinExistence type="inferred from homology"/>
<gene>
    <name evidence="5" type="ORF">AP20H10_06630</name>
</gene>
<comment type="caution">
    <text evidence="5">The sequence shown here is derived from an EMBL/GenBank/DDBJ whole genome shotgun (WGS) entry which is preliminary data.</text>
</comment>
<dbReference type="Gene3D" id="2.30.30.170">
    <property type="match status" value="1"/>
</dbReference>
<dbReference type="SUPFAM" id="SSF82057">
    <property type="entry name" value="Prokaryotic SH3-related domain"/>
    <property type="match status" value="1"/>
</dbReference>